<feature type="binding site" evidence="1">
    <location>
        <position position="74"/>
    </location>
    <ligand>
        <name>Mg(2+)</name>
        <dbReference type="ChEBI" id="CHEBI:18420"/>
        <label>4</label>
    </ligand>
</feature>
<feature type="binding site" evidence="1">
    <location>
        <position position="212"/>
    </location>
    <ligand>
        <name>ATP</name>
        <dbReference type="ChEBI" id="CHEBI:30616"/>
    </ligand>
</feature>
<dbReference type="Gene3D" id="3.90.650.10">
    <property type="entry name" value="PurM-like C-terminal domain"/>
    <property type="match status" value="1"/>
</dbReference>
<dbReference type="Proteomes" id="UP000321805">
    <property type="component" value="Chromosome"/>
</dbReference>
<evidence type="ECO:0000259" key="3">
    <source>
        <dbReference type="Pfam" id="PF02769"/>
    </source>
</evidence>
<dbReference type="CDD" id="cd02194">
    <property type="entry name" value="ThiL"/>
    <property type="match status" value="1"/>
</dbReference>
<dbReference type="AlphaFoldDB" id="A0A5B8U152"/>
<keyword evidence="1" id="KW-0547">Nucleotide-binding</keyword>
<comment type="caution">
    <text evidence="1">Lacks conserved residue(s) required for the propagation of feature annotation.</text>
</comment>
<dbReference type="Gene3D" id="3.30.1330.10">
    <property type="entry name" value="PurM-like, N-terminal domain"/>
    <property type="match status" value="1"/>
</dbReference>
<keyword evidence="1 4" id="KW-0418">Kinase</keyword>
<comment type="similarity">
    <text evidence="1">Belongs to the thiamine-monophosphate kinase family.</text>
</comment>
<dbReference type="PANTHER" id="PTHR30270:SF0">
    <property type="entry name" value="THIAMINE-MONOPHOSPHATE KINASE"/>
    <property type="match status" value="1"/>
</dbReference>
<dbReference type="EMBL" id="CP042430">
    <property type="protein sequence ID" value="QEC46721.1"/>
    <property type="molecule type" value="Genomic_DNA"/>
</dbReference>
<dbReference type="GO" id="GO:0009030">
    <property type="term" value="F:thiamine-phosphate kinase activity"/>
    <property type="evidence" value="ECO:0007669"/>
    <property type="project" value="UniProtKB-UniRule"/>
</dbReference>
<keyword evidence="1" id="KW-0479">Metal-binding</keyword>
<evidence type="ECO:0000313" key="4">
    <source>
        <dbReference type="EMBL" id="QEC46721.1"/>
    </source>
</evidence>
<feature type="binding site" evidence="1">
    <location>
        <position position="50"/>
    </location>
    <ligand>
        <name>substrate</name>
    </ligand>
</feature>
<feature type="binding site" evidence="1">
    <location>
        <position position="41"/>
    </location>
    <ligand>
        <name>Mg(2+)</name>
        <dbReference type="ChEBI" id="CHEBI:18420"/>
        <label>4</label>
    </ligand>
</feature>
<dbReference type="GO" id="GO:0009228">
    <property type="term" value="P:thiamine biosynthetic process"/>
    <property type="evidence" value="ECO:0007669"/>
    <property type="project" value="UniProtKB-KW"/>
</dbReference>
<dbReference type="GO" id="GO:0000287">
    <property type="term" value="F:magnesium ion binding"/>
    <property type="evidence" value="ECO:0007669"/>
    <property type="project" value="UniProtKB-UniRule"/>
</dbReference>
<keyword evidence="1 4" id="KW-0808">Transferase</keyword>
<dbReference type="RefSeq" id="WP_146916259.1">
    <property type="nucleotide sequence ID" value="NZ_CP042430.1"/>
</dbReference>
<feature type="binding site" evidence="1">
    <location>
        <position position="263"/>
    </location>
    <ligand>
        <name>substrate</name>
    </ligand>
</feature>
<sequence>MGELALIAAFQELLTNRSQRIVRWSGDDCAVVRARAVQAVSVDAMVDGVHFRLDHPGVTPADAGHRAMAAALSDLAAMGAEPGEAYVVLGLPPGFDTDDATALAGGMEDVARATGTTIAGGDVTRAPVLTISVTVVGWADDEAALVGRDGARPGDAVVVTGTLGGSGAGLAILEGRATGPAALVARHLRPEPRIADGLALARAGAHAMIDVSDGIATDAAHLARSSGVHLELDLDALPLADGVAEVAAQLGADPREMAATAGEDYELCACVAPAALAGLTVRVTVIGRVAEVAPGGVPEVSFAGARPGRTLRGHEHEVG</sequence>
<feature type="domain" description="PurM-like C-terminal" evidence="3">
    <location>
        <begin position="152"/>
        <end position="291"/>
    </location>
</feature>
<evidence type="ECO:0000256" key="1">
    <source>
        <dbReference type="HAMAP-Rule" id="MF_02128"/>
    </source>
</evidence>
<dbReference type="Pfam" id="PF02769">
    <property type="entry name" value="AIRS_C"/>
    <property type="match status" value="1"/>
</dbReference>
<dbReference type="OrthoDB" id="9802811at2"/>
<feature type="domain" description="PurM-like N-terminal" evidence="2">
    <location>
        <begin position="26"/>
        <end position="138"/>
    </location>
</feature>
<accession>A0A5B8U152</accession>
<feature type="binding site" evidence="1">
    <location>
        <begin position="121"/>
        <end position="122"/>
    </location>
    <ligand>
        <name>ATP</name>
        <dbReference type="ChEBI" id="CHEBI:30616"/>
    </ligand>
</feature>
<dbReference type="KEGG" id="bsol:FSW04_03395"/>
<keyword evidence="1" id="KW-0784">Thiamine biosynthesis</keyword>
<dbReference type="HAMAP" id="MF_02128">
    <property type="entry name" value="TMP_kinase"/>
    <property type="match status" value="1"/>
</dbReference>
<dbReference type="SUPFAM" id="SSF55326">
    <property type="entry name" value="PurM N-terminal domain-like"/>
    <property type="match status" value="1"/>
</dbReference>
<dbReference type="NCBIfam" id="TIGR01379">
    <property type="entry name" value="thiL"/>
    <property type="match status" value="1"/>
</dbReference>
<evidence type="ECO:0000313" key="5">
    <source>
        <dbReference type="Proteomes" id="UP000321805"/>
    </source>
</evidence>
<dbReference type="InterPro" id="IPR016188">
    <property type="entry name" value="PurM-like_N"/>
</dbReference>
<dbReference type="InterPro" id="IPR010918">
    <property type="entry name" value="PurM-like_C_dom"/>
</dbReference>
<organism evidence="4 5">
    <name type="scientific">Baekduia soli</name>
    <dbReference type="NCBI Taxonomy" id="496014"/>
    <lineage>
        <taxon>Bacteria</taxon>
        <taxon>Bacillati</taxon>
        <taxon>Actinomycetota</taxon>
        <taxon>Thermoleophilia</taxon>
        <taxon>Solirubrobacterales</taxon>
        <taxon>Baekduiaceae</taxon>
        <taxon>Baekduia</taxon>
    </lineage>
</organism>
<comment type="function">
    <text evidence="1">Catalyzes the ATP-dependent phosphorylation of thiamine-monophosphate (TMP) to form thiamine-pyrophosphate (TPP), the active form of vitamin B1.</text>
</comment>
<name>A0A5B8U152_9ACTN</name>
<dbReference type="UniPathway" id="UPA00060">
    <property type="reaction ID" value="UER00142"/>
</dbReference>
<comment type="pathway">
    <text evidence="1">Cofactor biosynthesis; thiamine diphosphate biosynthesis; thiamine diphosphate from thiamine phosphate: step 1/1.</text>
</comment>
<dbReference type="InterPro" id="IPR006283">
    <property type="entry name" value="ThiL-like"/>
</dbReference>
<feature type="binding site" evidence="1">
    <location>
        <position position="74"/>
    </location>
    <ligand>
        <name>Mg(2+)</name>
        <dbReference type="ChEBI" id="CHEBI:18420"/>
        <label>3</label>
    </ligand>
</feature>
<protein>
    <recommendedName>
        <fullName evidence="1">Thiamine-monophosphate kinase</fullName>
        <shortName evidence="1">TMP kinase</shortName>
        <shortName evidence="1">Thiamine-phosphate kinase</shortName>
        <ecNumber evidence="1">2.7.4.16</ecNumber>
    </recommendedName>
</protein>
<feature type="binding site" evidence="1">
    <location>
        <position position="74"/>
    </location>
    <ligand>
        <name>Mg(2+)</name>
        <dbReference type="ChEBI" id="CHEBI:18420"/>
        <label>2</label>
    </ligand>
</feature>
<feature type="binding site" evidence="1">
    <location>
        <position position="210"/>
    </location>
    <ligand>
        <name>Mg(2+)</name>
        <dbReference type="ChEBI" id="CHEBI:18420"/>
        <label>3</label>
    </ligand>
</feature>
<dbReference type="PIRSF" id="PIRSF005303">
    <property type="entry name" value="Thiam_monoph_kin"/>
    <property type="match status" value="1"/>
</dbReference>
<comment type="catalytic activity">
    <reaction evidence="1">
        <text>thiamine phosphate + ATP = thiamine diphosphate + ADP</text>
        <dbReference type="Rhea" id="RHEA:15913"/>
        <dbReference type="ChEBI" id="CHEBI:30616"/>
        <dbReference type="ChEBI" id="CHEBI:37575"/>
        <dbReference type="ChEBI" id="CHEBI:58937"/>
        <dbReference type="ChEBI" id="CHEBI:456216"/>
        <dbReference type="EC" id="2.7.4.16"/>
    </reaction>
</comment>
<dbReference type="EC" id="2.7.4.16" evidence="1"/>
<dbReference type="PANTHER" id="PTHR30270">
    <property type="entry name" value="THIAMINE-MONOPHOSPHATE KINASE"/>
    <property type="match status" value="1"/>
</dbReference>
<keyword evidence="1" id="KW-0460">Magnesium</keyword>
<keyword evidence="1" id="KW-0067">ATP-binding</keyword>
<dbReference type="GO" id="GO:0009229">
    <property type="term" value="P:thiamine diphosphate biosynthetic process"/>
    <property type="evidence" value="ECO:0007669"/>
    <property type="project" value="UniProtKB-UniRule"/>
</dbReference>
<feature type="binding site" evidence="1">
    <location>
        <position position="43"/>
    </location>
    <ligand>
        <name>Mg(2+)</name>
        <dbReference type="ChEBI" id="CHEBI:18420"/>
        <label>2</label>
    </ligand>
</feature>
<feature type="binding site" evidence="1">
    <location>
        <position position="148"/>
    </location>
    <ligand>
        <name>ATP</name>
        <dbReference type="ChEBI" id="CHEBI:30616"/>
    </ligand>
</feature>
<feature type="binding site" evidence="1">
    <location>
        <position position="43"/>
    </location>
    <ligand>
        <name>Mg(2+)</name>
        <dbReference type="ChEBI" id="CHEBI:18420"/>
        <label>1</label>
    </ligand>
</feature>
<feature type="binding site" evidence="1">
    <location>
        <position position="213"/>
    </location>
    <ligand>
        <name>Mg(2+)</name>
        <dbReference type="ChEBI" id="CHEBI:18420"/>
        <label>5</label>
    </ligand>
</feature>
<feature type="binding site" evidence="1">
    <location>
        <position position="122"/>
    </location>
    <ligand>
        <name>Mg(2+)</name>
        <dbReference type="ChEBI" id="CHEBI:18420"/>
        <label>1</label>
    </ligand>
</feature>
<dbReference type="Pfam" id="PF00586">
    <property type="entry name" value="AIRS"/>
    <property type="match status" value="1"/>
</dbReference>
<dbReference type="InterPro" id="IPR036921">
    <property type="entry name" value="PurM-like_N_sf"/>
</dbReference>
<evidence type="ECO:0000259" key="2">
    <source>
        <dbReference type="Pfam" id="PF00586"/>
    </source>
</evidence>
<feature type="binding site" evidence="1">
    <location>
        <position position="28"/>
    </location>
    <ligand>
        <name>Mg(2+)</name>
        <dbReference type="ChEBI" id="CHEBI:18420"/>
        <label>4</label>
    </ligand>
</feature>
<dbReference type="InterPro" id="IPR036676">
    <property type="entry name" value="PurM-like_C_sf"/>
</dbReference>
<dbReference type="SUPFAM" id="SSF56042">
    <property type="entry name" value="PurM C-terminal domain-like"/>
    <property type="match status" value="1"/>
</dbReference>
<comment type="miscellaneous">
    <text evidence="1">Reaction mechanism of ThiL seems to utilize a direct, inline transfer of the gamma-phosphate of ATP to TMP rather than a phosphorylated enzyme intermediate.</text>
</comment>
<dbReference type="GO" id="GO:0005524">
    <property type="term" value="F:ATP binding"/>
    <property type="evidence" value="ECO:0007669"/>
    <property type="project" value="UniProtKB-UniRule"/>
</dbReference>
<reference evidence="4 5" key="1">
    <citation type="journal article" date="2018" name="J. Microbiol.">
        <title>Baekduia soli gen. nov., sp. nov., a novel bacterium isolated from the soil of Baekdu Mountain and proposal of a novel family name, Baekduiaceae fam. nov.</title>
        <authorList>
            <person name="An D.S."/>
            <person name="Siddiqi M.Z."/>
            <person name="Kim K.H."/>
            <person name="Yu H.S."/>
            <person name="Im W.T."/>
        </authorList>
    </citation>
    <scope>NUCLEOTIDE SEQUENCE [LARGE SCALE GENOMIC DNA]</scope>
    <source>
        <strain evidence="4 5">BR7-21</strain>
    </source>
</reference>
<gene>
    <name evidence="1 4" type="primary">thiL</name>
    <name evidence="4" type="ORF">FSW04_03395</name>
</gene>
<feature type="binding site" evidence="1">
    <location>
        <position position="28"/>
    </location>
    <ligand>
        <name>Mg(2+)</name>
        <dbReference type="ChEBI" id="CHEBI:18420"/>
        <label>3</label>
    </ligand>
</feature>
<keyword evidence="5" id="KW-1185">Reference proteome</keyword>
<proteinExistence type="inferred from homology"/>